<protein>
    <submittedName>
        <fullName evidence="1">Glycolipid-binding domain-containing protein</fullName>
    </submittedName>
</protein>
<dbReference type="EMBL" id="JBHLTP010000003">
    <property type="protein sequence ID" value="MFC0522794.1"/>
    <property type="molecule type" value="Genomic_DNA"/>
</dbReference>
<dbReference type="SUPFAM" id="SSF159275">
    <property type="entry name" value="PA1994-like"/>
    <property type="match status" value="1"/>
</dbReference>
<dbReference type="Pfam" id="PF06475">
    <property type="entry name" value="Glycolipid_bind"/>
    <property type="match status" value="1"/>
</dbReference>
<gene>
    <name evidence="1" type="ORF">ACFFGV_04210</name>
</gene>
<dbReference type="Proteomes" id="UP001589836">
    <property type="component" value="Unassembled WGS sequence"/>
</dbReference>
<reference evidence="1 2" key="1">
    <citation type="submission" date="2024-09" db="EMBL/GenBank/DDBJ databases">
        <authorList>
            <person name="Sun Q."/>
            <person name="Mori K."/>
        </authorList>
    </citation>
    <scope>NUCLEOTIDE SEQUENCE [LARGE SCALE GENOMIC DNA]</scope>
    <source>
        <strain evidence="1 2">NCAIM B.02529</strain>
    </source>
</reference>
<proteinExistence type="predicted"/>
<dbReference type="RefSeq" id="WP_377345324.1">
    <property type="nucleotide sequence ID" value="NZ_JBHLTP010000003.1"/>
</dbReference>
<sequence>MKKIIGWKHLELKGQQYTQLEWKEKTIVAKGRVEVEGSTGEVTTYCIEMDFSWYVKKVQVRNEESKKELCLTREEGRWVCQGDHLSYADQAVDVDLSVTPFSNSLPINRLNWRTGEKRNFLMLYIDGRTLKTITVEQQYTYLGRTERGRQFRYACKDYQTILTVDDAGLVLEYPEVFIRTK</sequence>
<name>A0ABV6LKG1_9BACI</name>
<evidence type="ECO:0000313" key="2">
    <source>
        <dbReference type="Proteomes" id="UP001589836"/>
    </source>
</evidence>
<comment type="caution">
    <text evidence="1">The sequence shown here is derived from an EMBL/GenBank/DDBJ whole genome shotgun (WGS) entry which is preliminary data.</text>
</comment>
<evidence type="ECO:0000313" key="1">
    <source>
        <dbReference type="EMBL" id="MFC0522794.1"/>
    </source>
</evidence>
<dbReference type="InterPro" id="IPR009467">
    <property type="entry name" value="Glycolipid-bd_prot_put"/>
</dbReference>
<keyword evidence="2" id="KW-1185">Reference proteome</keyword>
<organism evidence="1 2">
    <name type="scientific">Pontibacillus salicampi</name>
    <dbReference type="NCBI Taxonomy" id="1449801"/>
    <lineage>
        <taxon>Bacteria</taxon>
        <taxon>Bacillati</taxon>
        <taxon>Bacillota</taxon>
        <taxon>Bacilli</taxon>
        <taxon>Bacillales</taxon>
        <taxon>Bacillaceae</taxon>
        <taxon>Pontibacillus</taxon>
    </lineage>
</organism>
<accession>A0ABV6LKG1</accession>